<evidence type="ECO:0000256" key="2">
    <source>
        <dbReference type="ARBA" id="ARBA00022448"/>
    </source>
</evidence>
<feature type="transmembrane region" description="Helical" evidence="7">
    <location>
        <begin position="24"/>
        <end position="44"/>
    </location>
</feature>
<evidence type="ECO:0000256" key="1">
    <source>
        <dbReference type="ARBA" id="ARBA00004651"/>
    </source>
</evidence>
<dbReference type="GO" id="GO:0022857">
    <property type="term" value="F:transmembrane transporter activity"/>
    <property type="evidence" value="ECO:0007669"/>
    <property type="project" value="InterPro"/>
</dbReference>
<accession>A0A1V8RS54</accession>
<dbReference type="PANTHER" id="PTHR30509:SF9">
    <property type="entry name" value="MULTIDRUG RESISTANCE PROTEIN MDTO"/>
    <property type="match status" value="1"/>
</dbReference>
<dbReference type="AlphaFoldDB" id="A0A1V8RS54"/>
<feature type="transmembrane region" description="Helical" evidence="7">
    <location>
        <begin position="423"/>
        <end position="445"/>
    </location>
</feature>
<dbReference type="PANTHER" id="PTHR30509">
    <property type="entry name" value="P-HYDROXYBENZOIC ACID EFFLUX PUMP SUBUNIT-RELATED"/>
    <property type="match status" value="1"/>
</dbReference>
<comment type="caution">
    <text evidence="8">The sequence shown here is derived from an EMBL/GenBank/DDBJ whole genome shotgun (WGS) entry which is preliminary data.</text>
</comment>
<feature type="transmembrane region" description="Helical" evidence="7">
    <location>
        <begin position="451"/>
        <end position="468"/>
    </location>
</feature>
<evidence type="ECO:0000256" key="5">
    <source>
        <dbReference type="ARBA" id="ARBA00022989"/>
    </source>
</evidence>
<feature type="transmembrane region" description="Helical" evidence="7">
    <location>
        <begin position="377"/>
        <end position="393"/>
    </location>
</feature>
<keyword evidence="2" id="KW-0813">Transport</keyword>
<feature type="transmembrane region" description="Helical" evidence="7">
    <location>
        <begin position="75"/>
        <end position="92"/>
    </location>
</feature>
<feature type="transmembrane region" description="Helical" evidence="7">
    <location>
        <begin position="399"/>
        <end position="416"/>
    </location>
</feature>
<protein>
    <submittedName>
        <fullName evidence="8">Fusaric acid resistance protein</fullName>
    </submittedName>
</protein>
<comment type="subcellular location">
    <subcellularLocation>
        <location evidence="1">Cell membrane</location>
        <topology evidence="1">Multi-pass membrane protein</topology>
    </subcellularLocation>
</comment>
<organism evidence="8 9">
    <name type="scientific">Manganibacter manganicus</name>
    <dbReference type="NCBI Taxonomy" id="1873176"/>
    <lineage>
        <taxon>Bacteria</taxon>
        <taxon>Pseudomonadati</taxon>
        <taxon>Pseudomonadota</taxon>
        <taxon>Alphaproteobacteria</taxon>
        <taxon>Hyphomicrobiales</taxon>
        <taxon>Phyllobacteriaceae</taxon>
        <taxon>Manganibacter</taxon>
    </lineage>
</organism>
<dbReference type="OrthoDB" id="9807111at2"/>
<feature type="transmembrane region" description="Helical" evidence="7">
    <location>
        <begin position="475"/>
        <end position="493"/>
    </location>
</feature>
<dbReference type="Pfam" id="PF04632">
    <property type="entry name" value="FUSC"/>
    <property type="match status" value="1"/>
</dbReference>
<keyword evidence="9" id="KW-1185">Reference proteome</keyword>
<sequence>MWERILDRLGRSPRALISPTRSDWVFALRTTCAGLIALLAAYLFKLEHPQWAMMTVFIVAQPVAGMVLAKGFYRLIGTLAGAIMAVALATTLGAYPWVFIVVLSLWIGLCTFISSLLRNPEAYGAALAGYTATIVGLPAFGHPHLIFDLATARCAEIAVGIVCAGITSRLFLPQLARDAMSARLKRCIIDLASYAASAFGDEDTDKLDSLHRKLLVDAQALNEMRTYARLEAPSLTGRAHPVRRTIGYLLSALSTARILHAHKAPDNKALLPVRRELRQLVKELAETSGALNDVRPWIARFEAISAKAHDVSADIGTEGSDKVGTLTRLSIAGEFADTMKEVLRGLDALNRPAGHRPRDRRQPALVIYRDYFAAWRNAVRAAIATLLVAVFWLETQWTPAADVVIIVAVVASLFAPRPSPVQVAWGFFKGTVLALPFAFVVGQVATPVLPGIGWFILLVVPVLLPAALAMTNPRIVGVATAFAINFLVFLNPYQAMGYHPFEFMAGAASILIGILLAIGVYLVVLPANPLDTARRIAQAMREDLVRLCLRERIPRRSAFESLAYDRINQLMPQVQRLGSRGDKLFGGAVASVTVGLEILRLRKLQQTAAGNPDIALPIADYLKRLARAFLMRASADSWSAAITRMREESASMGATRDSAQFLQFAASLRVIAAAIEAYPSFFRKHA</sequence>
<dbReference type="GO" id="GO:0005886">
    <property type="term" value="C:plasma membrane"/>
    <property type="evidence" value="ECO:0007669"/>
    <property type="project" value="UniProtKB-SubCell"/>
</dbReference>
<keyword evidence="4 7" id="KW-0812">Transmembrane</keyword>
<dbReference type="STRING" id="1873176.BFN67_02565"/>
<evidence type="ECO:0000313" key="9">
    <source>
        <dbReference type="Proteomes" id="UP000191905"/>
    </source>
</evidence>
<keyword evidence="3" id="KW-1003">Cell membrane</keyword>
<feature type="transmembrane region" description="Helical" evidence="7">
    <location>
        <begin position="50"/>
        <end position="68"/>
    </location>
</feature>
<gene>
    <name evidence="8" type="ORF">BFN67_02565</name>
</gene>
<proteinExistence type="predicted"/>
<dbReference type="Proteomes" id="UP000191905">
    <property type="component" value="Unassembled WGS sequence"/>
</dbReference>
<evidence type="ECO:0000256" key="4">
    <source>
        <dbReference type="ARBA" id="ARBA00022692"/>
    </source>
</evidence>
<reference evidence="8 9" key="1">
    <citation type="journal article" date="2016" name="Int. J. Syst. Evol. Microbiol.">
        <title>Pseudaminobacter manganicus sp. nov., isolated from sludge of a manganese mine.</title>
        <authorList>
            <person name="Li J."/>
            <person name="Huang J."/>
            <person name="Liao S."/>
            <person name="Wang G."/>
        </authorList>
    </citation>
    <scope>NUCLEOTIDE SEQUENCE [LARGE SCALE GENOMIC DNA]</scope>
    <source>
        <strain evidence="8 9">JH-7</strain>
    </source>
</reference>
<name>A0A1V8RS54_9HYPH</name>
<feature type="transmembrane region" description="Helical" evidence="7">
    <location>
        <begin position="124"/>
        <end position="145"/>
    </location>
</feature>
<evidence type="ECO:0000256" key="3">
    <source>
        <dbReference type="ARBA" id="ARBA00022475"/>
    </source>
</evidence>
<evidence type="ECO:0000256" key="7">
    <source>
        <dbReference type="SAM" id="Phobius"/>
    </source>
</evidence>
<evidence type="ECO:0000313" key="8">
    <source>
        <dbReference type="EMBL" id="OQM75968.1"/>
    </source>
</evidence>
<dbReference type="EMBL" id="MDET01000012">
    <property type="protein sequence ID" value="OQM75968.1"/>
    <property type="molecule type" value="Genomic_DNA"/>
</dbReference>
<keyword evidence="5 7" id="KW-1133">Transmembrane helix</keyword>
<keyword evidence="6 7" id="KW-0472">Membrane</keyword>
<feature type="transmembrane region" description="Helical" evidence="7">
    <location>
        <begin position="505"/>
        <end position="525"/>
    </location>
</feature>
<dbReference type="RefSeq" id="WP_080919362.1">
    <property type="nucleotide sequence ID" value="NZ_MDET01000012.1"/>
</dbReference>
<evidence type="ECO:0000256" key="6">
    <source>
        <dbReference type="ARBA" id="ARBA00023136"/>
    </source>
</evidence>
<feature type="transmembrane region" description="Helical" evidence="7">
    <location>
        <begin position="157"/>
        <end position="176"/>
    </location>
</feature>
<dbReference type="InterPro" id="IPR006726">
    <property type="entry name" value="PHBA_efflux_AaeB/fusaric-R"/>
</dbReference>
<feature type="transmembrane region" description="Helical" evidence="7">
    <location>
        <begin position="98"/>
        <end position="117"/>
    </location>
</feature>